<protein>
    <submittedName>
        <fullName evidence="3">Uncharacterized protein</fullName>
    </submittedName>
</protein>
<feature type="compositionally biased region" description="Polar residues" evidence="2">
    <location>
        <begin position="35"/>
        <end position="44"/>
    </location>
</feature>
<evidence type="ECO:0000313" key="3">
    <source>
        <dbReference type="EMBL" id="CZS97411.1"/>
    </source>
</evidence>
<accession>A0A1E1KHF1</accession>
<name>A0A1E1KHF1_9HELO</name>
<dbReference type="Proteomes" id="UP000178912">
    <property type="component" value="Unassembled WGS sequence"/>
</dbReference>
<evidence type="ECO:0000313" key="4">
    <source>
        <dbReference type="Proteomes" id="UP000178912"/>
    </source>
</evidence>
<sequence>MAHPQPSMDSTDFDEVALSGNESDASYDMADDEVSQTAQGTGNSFRKPAFEAPKTDTINEDNDNDKGKGKALELGPENSNHYVPHPSNIHRAKIGQTSDEKEAEEEQFYDMYSDQRLGRLRRTFKQEGQLVLDLLESLVGLEQSGWKDVSLALQECARKIALMFGDDIPKMKRYLHTALDGMVVVRNENNNVWIENKKVKLELQKETKARQNTKEILAEAMETISKTQNQYMDEKWARKAAESLYEKARKVASTFEEKYLREVNEKKVLVHGCEGLEESNGKVLARLNSQLEARELQLQEMKEEHKKEFLIRSQLQAELQDKLEQEVIARNELAAKMRSEEDLFADIRQLDNARIHVIEELDITKIQLRETAEELDAAKARNRQAAAGPKLIEELGTTKTKLLRATEELDATKVKYSQAVEDLKWAKISHCAELRSEQDAKEDALSESIELKEALATSKKQVKSLSTQVKGLVTSYADRADLIQKRDTQLNKLMDQLNEMMKLMTTHNHKSGNAESGSTSEMLEQIREKDARIFFLRAQFDVATKAHSKLVDDKTALSTLIVRLEKDIEEEKNYSEKVRRAIPTIFQQIYKMPELEDMTQRLVKSRGTDVAQQEALDEIARMVTSFCNKIMSLDEQYRAGSGPFSPSTESCTNVENVETVSQELLDTKSELASSIAALKKATQNNLQLSASHATALKKLNQTNLQLVTSHAAALKELNDRRGQINEFEAMQVKLQLNEGRAVAQMKQMKTESQCMKDLHNQDLERIMRLEAELHNLQQQKNL</sequence>
<feature type="region of interest" description="Disordered" evidence="2">
    <location>
        <begin position="1"/>
        <end position="88"/>
    </location>
</feature>
<proteinExistence type="predicted"/>
<dbReference type="EMBL" id="FJUX01000032">
    <property type="protein sequence ID" value="CZS97411.1"/>
    <property type="molecule type" value="Genomic_DNA"/>
</dbReference>
<gene>
    <name evidence="3" type="ORF">RAG0_06503</name>
</gene>
<organism evidence="3 4">
    <name type="scientific">Rhynchosporium agropyri</name>
    <dbReference type="NCBI Taxonomy" id="914238"/>
    <lineage>
        <taxon>Eukaryota</taxon>
        <taxon>Fungi</taxon>
        <taxon>Dikarya</taxon>
        <taxon>Ascomycota</taxon>
        <taxon>Pezizomycotina</taxon>
        <taxon>Leotiomycetes</taxon>
        <taxon>Helotiales</taxon>
        <taxon>Ploettnerulaceae</taxon>
        <taxon>Rhynchosporium</taxon>
    </lineage>
</organism>
<keyword evidence="1" id="KW-0175">Coiled coil</keyword>
<feature type="coiled-coil region" evidence="1">
    <location>
        <begin position="284"/>
        <end position="332"/>
    </location>
</feature>
<dbReference type="OrthoDB" id="3550716at2759"/>
<keyword evidence="4" id="KW-1185">Reference proteome</keyword>
<reference evidence="4" key="1">
    <citation type="submission" date="2016-03" db="EMBL/GenBank/DDBJ databases">
        <authorList>
            <person name="Guldener U."/>
        </authorList>
    </citation>
    <scope>NUCLEOTIDE SEQUENCE [LARGE SCALE GENOMIC DNA]</scope>
    <source>
        <strain evidence="4">04CH-RAC-A.6.1</strain>
    </source>
</reference>
<dbReference type="AlphaFoldDB" id="A0A1E1KHF1"/>
<feature type="coiled-coil region" evidence="1">
    <location>
        <begin position="203"/>
        <end position="230"/>
    </location>
</feature>
<evidence type="ECO:0000256" key="1">
    <source>
        <dbReference type="SAM" id="Coils"/>
    </source>
</evidence>
<evidence type="ECO:0000256" key="2">
    <source>
        <dbReference type="SAM" id="MobiDB-lite"/>
    </source>
</evidence>